<feature type="signal peptide" evidence="1">
    <location>
        <begin position="1"/>
        <end position="27"/>
    </location>
</feature>
<proteinExistence type="predicted"/>
<name>A0AAD3CH19_9STRA</name>
<protein>
    <submittedName>
        <fullName evidence="2">Uncharacterized protein</fullName>
    </submittedName>
</protein>
<comment type="caution">
    <text evidence="2">The sequence shown here is derived from an EMBL/GenBank/DDBJ whole genome shotgun (WGS) entry which is preliminary data.</text>
</comment>
<dbReference type="Proteomes" id="UP001054902">
    <property type="component" value="Unassembled WGS sequence"/>
</dbReference>
<dbReference type="AlphaFoldDB" id="A0AAD3CH19"/>
<evidence type="ECO:0000313" key="3">
    <source>
        <dbReference type="Proteomes" id="UP001054902"/>
    </source>
</evidence>
<keyword evidence="1" id="KW-0732">Signal</keyword>
<evidence type="ECO:0000256" key="1">
    <source>
        <dbReference type="SAM" id="SignalP"/>
    </source>
</evidence>
<keyword evidence="3" id="KW-1185">Reference proteome</keyword>
<sequence>MFFKITLGSPKTLSFILLLLIAPHVSGAKQGVRRRNKQTTSGFEEITLNGKNEKCSQFKCASACVGESNPCSPDMFCDELLIAGNCCPEAKCRKCTSNLKAQCPDPCENFTCGDSEVCRAIEFEEYCCPKAICSATRSDVVDEAIPVLDEAMPAPDENPNSPINLCEGVVCSEDPCNCPTDLDGYDGCGYECNYDPFPSFLCCPTSLEGCIARCDGPCPSDLNCADPCENFFCGVDQVCRPVQFEGRCCPKAVCSDVVEEIIPIDPTITPPNSCEGVVCEKDPCNCPQQSDPYCGYDHCDYSPFSTNECCPTNAKCVEWCY</sequence>
<evidence type="ECO:0000313" key="2">
    <source>
        <dbReference type="EMBL" id="GFH44475.1"/>
    </source>
</evidence>
<dbReference type="EMBL" id="BLLK01000019">
    <property type="protein sequence ID" value="GFH44475.1"/>
    <property type="molecule type" value="Genomic_DNA"/>
</dbReference>
<feature type="chain" id="PRO_5042124631" evidence="1">
    <location>
        <begin position="28"/>
        <end position="321"/>
    </location>
</feature>
<organism evidence="2 3">
    <name type="scientific">Chaetoceros tenuissimus</name>
    <dbReference type="NCBI Taxonomy" id="426638"/>
    <lineage>
        <taxon>Eukaryota</taxon>
        <taxon>Sar</taxon>
        <taxon>Stramenopiles</taxon>
        <taxon>Ochrophyta</taxon>
        <taxon>Bacillariophyta</taxon>
        <taxon>Coscinodiscophyceae</taxon>
        <taxon>Chaetocerotophycidae</taxon>
        <taxon>Chaetocerotales</taxon>
        <taxon>Chaetocerotaceae</taxon>
        <taxon>Chaetoceros</taxon>
    </lineage>
</organism>
<reference evidence="2 3" key="1">
    <citation type="journal article" date="2021" name="Sci. Rep.">
        <title>The genome of the diatom Chaetoceros tenuissimus carries an ancient integrated fragment of an extant virus.</title>
        <authorList>
            <person name="Hongo Y."/>
            <person name="Kimura K."/>
            <person name="Takaki Y."/>
            <person name="Yoshida Y."/>
            <person name="Baba S."/>
            <person name="Kobayashi G."/>
            <person name="Nagasaki K."/>
            <person name="Hano T."/>
            <person name="Tomaru Y."/>
        </authorList>
    </citation>
    <scope>NUCLEOTIDE SEQUENCE [LARGE SCALE GENOMIC DNA]</scope>
    <source>
        <strain evidence="2 3">NIES-3715</strain>
    </source>
</reference>
<accession>A0AAD3CH19</accession>
<gene>
    <name evidence="2" type="ORF">CTEN210_00949</name>
</gene>